<comment type="subunit">
    <text evidence="3">The complex is composed of two ATP-binding proteins (UgpC), two transmembrane proteins (UgpA and UgpE) and a solute-binding protein (UgpB).</text>
</comment>
<dbReference type="PANTHER" id="PTHR43649:SF31">
    <property type="entry name" value="SN-GLYCEROL-3-PHOSPHATE-BINDING PERIPLASMIC PROTEIN UGPB"/>
    <property type="match status" value="1"/>
</dbReference>
<dbReference type="PANTHER" id="PTHR43649">
    <property type="entry name" value="ARABINOSE-BINDING PROTEIN-RELATED"/>
    <property type="match status" value="1"/>
</dbReference>
<comment type="similarity">
    <text evidence="2">Belongs to the bacterial solute-binding protein 1 family.</text>
</comment>
<feature type="signal peptide" evidence="7">
    <location>
        <begin position="1"/>
        <end position="23"/>
    </location>
</feature>
<evidence type="ECO:0000256" key="3">
    <source>
        <dbReference type="ARBA" id="ARBA00011557"/>
    </source>
</evidence>
<keyword evidence="9" id="KW-1185">Reference proteome</keyword>
<evidence type="ECO:0000256" key="1">
    <source>
        <dbReference type="ARBA" id="ARBA00004418"/>
    </source>
</evidence>
<organism evidence="8 9">
    <name type="scientific">Leadbettera azotonutricia (strain ATCC BAA-888 / DSM 13862 / ZAS-9)</name>
    <name type="common">Treponema azotonutricium</name>
    <dbReference type="NCBI Taxonomy" id="545695"/>
    <lineage>
        <taxon>Bacteria</taxon>
        <taxon>Pseudomonadati</taxon>
        <taxon>Spirochaetota</taxon>
        <taxon>Spirochaetia</taxon>
        <taxon>Spirochaetales</taxon>
        <taxon>Breznakiellaceae</taxon>
        <taxon>Leadbettera</taxon>
    </lineage>
</organism>
<protein>
    <recommendedName>
        <fullName evidence="4">sn-glycerol-3-phosphate-binding periplasmic protein UgpB</fullName>
    </recommendedName>
</protein>
<accession>F5YF20</accession>
<dbReference type="EMBL" id="CP001841">
    <property type="protein sequence ID" value="AEF81877.1"/>
    <property type="molecule type" value="Genomic_DNA"/>
</dbReference>
<evidence type="ECO:0000256" key="6">
    <source>
        <dbReference type="ARBA" id="ARBA00022729"/>
    </source>
</evidence>
<dbReference type="PROSITE" id="PS51257">
    <property type="entry name" value="PROKAR_LIPOPROTEIN"/>
    <property type="match status" value="1"/>
</dbReference>
<evidence type="ECO:0000313" key="8">
    <source>
        <dbReference type="EMBL" id="AEF81877.1"/>
    </source>
</evidence>
<name>F5YF20_LEAAZ</name>
<dbReference type="eggNOG" id="COG1653">
    <property type="taxonomic scope" value="Bacteria"/>
</dbReference>
<dbReference type="CDD" id="cd13585">
    <property type="entry name" value="PBP2_TMBP_like"/>
    <property type="match status" value="1"/>
</dbReference>
<evidence type="ECO:0000313" key="9">
    <source>
        <dbReference type="Proteomes" id="UP000009222"/>
    </source>
</evidence>
<dbReference type="Proteomes" id="UP000009222">
    <property type="component" value="Chromosome"/>
</dbReference>
<reference evidence="8 9" key="2">
    <citation type="journal article" date="2011" name="ISME J.">
        <title>RNA-seq reveals cooperative metabolic interactions between two termite-gut spirochete species in co-culture.</title>
        <authorList>
            <person name="Rosenthal A.Z."/>
            <person name="Matson E.G."/>
            <person name="Eldar A."/>
            <person name="Leadbetter J.R."/>
        </authorList>
    </citation>
    <scope>NUCLEOTIDE SEQUENCE [LARGE SCALE GENOMIC DNA]</scope>
    <source>
        <strain evidence="9">ATCC BAA-888 / DSM 13862 / ZAS-9</strain>
    </source>
</reference>
<reference evidence="9" key="1">
    <citation type="submission" date="2009-12" db="EMBL/GenBank/DDBJ databases">
        <title>Complete sequence of Treponema azotonutricium strain ZAS-9.</title>
        <authorList>
            <person name="Tetu S.G."/>
            <person name="Matson E."/>
            <person name="Ren Q."/>
            <person name="Seshadri R."/>
            <person name="Elbourne L."/>
            <person name="Hassan K.A."/>
            <person name="Durkin A."/>
            <person name="Radune D."/>
            <person name="Mohamoud Y."/>
            <person name="Shay R."/>
            <person name="Jin S."/>
            <person name="Zhang X."/>
            <person name="Lucey K."/>
            <person name="Ballor N.R."/>
            <person name="Ottesen E."/>
            <person name="Rosenthal R."/>
            <person name="Allen A."/>
            <person name="Leadbetter J.R."/>
            <person name="Paulsen I.T."/>
        </authorList>
    </citation>
    <scope>NUCLEOTIDE SEQUENCE [LARGE SCALE GENOMIC DNA]</scope>
    <source>
        <strain evidence="9">ATCC BAA-888 / DSM 13862 / ZAS-9</strain>
    </source>
</reference>
<evidence type="ECO:0000256" key="4">
    <source>
        <dbReference type="ARBA" id="ARBA00017470"/>
    </source>
</evidence>
<keyword evidence="5" id="KW-0813">Transport</keyword>
<gene>
    <name evidence="8" type="ordered locus">TREAZ_2548</name>
</gene>
<dbReference type="HOGENOM" id="CLU_031285_10_5_12"/>
<dbReference type="AlphaFoldDB" id="F5YF20"/>
<feature type="chain" id="PRO_5003335156" description="sn-glycerol-3-phosphate-binding periplasmic protein UgpB" evidence="7">
    <location>
        <begin position="24"/>
        <end position="448"/>
    </location>
</feature>
<dbReference type="SUPFAM" id="SSF53850">
    <property type="entry name" value="Periplasmic binding protein-like II"/>
    <property type="match status" value="1"/>
</dbReference>
<dbReference type="Pfam" id="PF01547">
    <property type="entry name" value="SBP_bac_1"/>
    <property type="match status" value="1"/>
</dbReference>
<dbReference type="KEGG" id="taz:TREAZ_2548"/>
<proteinExistence type="inferred from homology"/>
<dbReference type="InterPro" id="IPR006059">
    <property type="entry name" value="SBP"/>
</dbReference>
<evidence type="ECO:0000256" key="7">
    <source>
        <dbReference type="SAM" id="SignalP"/>
    </source>
</evidence>
<evidence type="ECO:0000256" key="2">
    <source>
        <dbReference type="ARBA" id="ARBA00008520"/>
    </source>
</evidence>
<dbReference type="RefSeq" id="WP_015712979.1">
    <property type="nucleotide sequence ID" value="NC_015577.1"/>
</dbReference>
<sequence>MKARKTEWALAVLFMLLVTAFFASGCKGKDSAAASSSAAGSGGTTITYLMWGEPTRTGSMQRLADAFHQKYPNVTVDIDNAGDNFGVKFNTLVAAGTPPDAALVNELFGAGLYSNGFYENIYSNIQNDKDFLNNTYNKIADPVKSPFTMSANEVFALPTMNYVTLLFYNKDMFDAAGLSYPDESWDWNTFRENAKKLTIRQGNNTTQYGTFFTRLIVYEQSWFFSNGVEIISQDRSHTDIGTPAGIESFKTMQAIIHTDKSAPIPDTTGGAQVSNISFDTGKVAMQLFGAWMIPPYATLPFNWGVSSVPKGPKGIVPAAFPNGMGVGKGSKNNSAAFDWVKFCTTEEGQLIIAEEGLAQPTLESVMNSPAFANASKQADMNIVKRELLRSQGPNAVARWAAIGGDNDSYINSALDRIMIYNENVDSVIKEIVPGIDKILSEVSQGKVN</sequence>
<dbReference type="Gene3D" id="3.40.190.10">
    <property type="entry name" value="Periplasmic binding protein-like II"/>
    <property type="match status" value="1"/>
</dbReference>
<keyword evidence="6 7" id="KW-0732">Signal</keyword>
<dbReference type="InterPro" id="IPR050490">
    <property type="entry name" value="Bact_solute-bd_prot1"/>
</dbReference>
<dbReference type="GO" id="GO:0042597">
    <property type="term" value="C:periplasmic space"/>
    <property type="evidence" value="ECO:0007669"/>
    <property type="project" value="UniProtKB-SubCell"/>
</dbReference>
<evidence type="ECO:0000256" key="5">
    <source>
        <dbReference type="ARBA" id="ARBA00022448"/>
    </source>
</evidence>
<dbReference type="OrthoDB" id="383937at2"/>
<comment type="subcellular location">
    <subcellularLocation>
        <location evidence="1">Periplasm</location>
    </subcellularLocation>
</comment>
<dbReference type="STRING" id="545695.TREAZ_2548"/>
<dbReference type="InParanoid" id="F5YF20"/>